<organism evidence="1 2">
    <name type="scientific">Cylindrodendrum hubeiense</name>
    <dbReference type="NCBI Taxonomy" id="595255"/>
    <lineage>
        <taxon>Eukaryota</taxon>
        <taxon>Fungi</taxon>
        <taxon>Dikarya</taxon>
        <taxon>Ascomycota</taxon>
        <taxon>Pezizomycotina</taxon>
        <taxon>Sordariomycetes</taxon>
        <taxon>Hypocreomycetidae</taxon>
        <taxon>Hypocreales</taxon>
        <taxon>Nectriaceae</taxon>
        <taxon>Cylindrodendrum</taxon>
    </lineage>
</organism>
<proteinExistence type="predicted"/>
<keyword evidence="2" id="KW-1185">Reference proteome</keyword>
<dbReference type="Proteomes" id="UP000722485">
    <property type="component" value="Unassembled WGS sequence"/>
</dbReference>
<comment type="caution">
    <text evidence="1">The sequence shown here is derived from an EMBL/GenBank/DDBJ whole genome shotgun (WGS) entry which is preliminary data.</text>
</comment>
<protein>
    <submittedName>
        <fullName evidence="1">Uncharacterized protein</fullName>
    </submittedName>
</protein>
<dbReference type="EMBL" id="JAANBB010000118">
    <property type="protein sequence ID" value="KAF7549625.1"/>
    <property type="molecule type" value="Genomic_DNA"/>
</dbReference>
<dbReference type="AlphaFoldDB" id="A0A9P5LGI4"/>
<accession>A0A9P5LGI4</accession>
<sequence>MFHNISQGSSVYQSRRATGNEEVETLSEWVNWRPEENYREIDVFDNPFQDSAAYPLEIQGQPVAICSNLVELALESGPDMVLWAFSAEGWARTWAMHVGREEAFARASIQHDGSVRHVDPDGDTAMAEVEMADTSEASGMAFPFLDGAECRTRWTNPSVERYRRLMAGRDGDRMSGTVSVDLVEEVSGITRMDVELR</sequence>
<reference evidence="1" key="1">
    <citation type="submission" date="2020-03" db="EMBL/GenBank/DDBJ databases">
        <title>Draft Genome Sequence of Cylindrodendrum hubeiense.</title>
        <authorList>
            <person name="Buettner E."/>
            <person name="Kellner H."/>
        </authorList>
    </citation>
    <scope>NUCLEOTIDE SEQUENCE</scope>
    <source>
        <strain evidence="1">IHI 201604</strain>
    </source>
</reference>
<gene>
    <name evidence="1" type="ORF">G7Z17_g6270</name>
</gene>
<name>A0A9P5LGI4_9HYPO</name>
<dbReference type="OrthoDB" id="1689567at2759"/>
<evidence type="ECO:0000313" key="2">
    <source>
        <dbReference type="Proteomes" id="UP000722485"/>
    </source>
</evidence>
<evidence type="ECO:0000313" key="1">
    <source>
        <dbReference type="EMBL" id="KAF7549625.1"/>
    </source>
</evidence>